<comment type="caution">
    <text evidence="7">The sequence shown here is derived from an EMBL/GenBank/DDBJ whole genome shotgun (WGS) entry which is preliminary data.</text>
</comment>
<keyword evidence="2 5" id="KW-0812">Transmembrane</keyword>
<keyword evidence="4 5" id="KW-0472">Membrane</keyword>
<evidence type="ECO:0000256" key="2">
    <source>
        <dbReference type="ARBA" id="ARBA00022692"/>
    </source>
</evidence>
<dbReference type="InterPro" id="IPR017452">
    <property type="entry name" value="GPCR_Rhodpsn_7TM"/>
</dbReference>
<feature type="transmembrane region" description="Helical" evidence="5">
    <location>
        <begin position="95"/>
        <end position="123"/>
    </location>
</feature>
<feature type="transmembrane region" description="Helical" evidence="5">
    <location>
        <begin position="144"/>
        <end position="164"/>
    </location>
</feature>
<name>A0A7J7KJ24_BUGNE</name>
<keyword evidence="3 5" id="KW-1133">Transmembrane helix</keyword>
<evidence type="ECO:0000313" key="7">
    <source>
        <dbReference type="EMBL" id="KAF6038217.1"/>
    </source>
</evidence>
<evidence type="ECO:0000313" key="8">
    <source>
        <dbReference type="Proteomes" id="UP000593567"/>
    </source>
</evidence>
<feature type="transmembrane region" description="Helical" evidence="5">
    <location>
        <begin position="28"/>
        <end position="47"/>
    </location>
</feature>
<reference evidence="7" key="1">
    <citation type="submission" date="2020-06" db="EMBL/GenBank/DDBJ databases">
        <title>Draft genome of Bugula neritina, a colonial animal packing powerful symbionts and potential medicines.</title>
        <authorList>
            <person name="Rayko M."/>
        </authorList>
    </citation>
    <scope>NUCLEOTIDE SEQUENCE [LARGE SCALE GENOMIC DNA]</scope>
    <source>
        <strain evidence="7">Kwan_BN1</strain>
    </source>
</reference>
<dbReference type="Proteomes" id="UP000593567">
    <property type="component" value="Unassembled WGS sequence"/>
</dbReference>
<proteinExistence type="predicted"/>
<organism evidence="7 8">
    <name type="scientific">Bugula neritina</name>
    <name type="common">Brown bryozoan</name>
    <name type="synonym">Sertularia neritina</name>
    <dbReference type="NCBI Taxonomy" id="10212"/>
    <lineage>
        <taxon>Eukaryota</taxon>
        <taxon>Metazoa</taxon>
        <taxon>Spiralia</taxon>
        <taxon>Lophotrochozoa</taxon>
        <taxon>Bryozoa</taxon>
        <taxon>Gymnolaemata</taxon>
        <taxon>Cheilostomatida</taxon>
        <taxon>Flustrina</taxon>
        <taxon>Buguloidea</taxon>
        <taxon>Bugulidae</taxon>
        <taxon>Bugula</taxon>
    </lineage>
</organism>
<dbReference type="OrthoDB" id="9975554at2759"/>
<feature type="domain" description="G-protein coupled receptors family 1 profile" evidence="6">
    <location>
        <begin position="39"/>
        <end position="135"/>
    </location>
</feature>
<dbReference type="EMBL" id="VXIV02000448">
    <property type="protein sequence ID" value="KAF6038217.1"/>
    <property type="molecule type" value="Genomic_DNA"/>
</dbReference>
<dbReference type="GO" id="GO:0016020">
    <property type="term" value="C:membrane"/>
    <property type="evidence" value="ECO:0007669"/>
    <property type="project" value="UniProtKB-SubCell"/>
</dbReference>
<evidence type="ECO:0000256" key="3">
    <source>
        <dbReference type="ARBA" id="ARBA00022989"/>
    </source>
</evidence>
<protein>
    <recommendedName>
        <fullName evidence="6">G-protein coupled receptors family 1 profile domain-containing protein</fullName>
    </recommendedName>
</protein>
<dbReference type="SUPFAM" id="SSF81321">
    <property type="entry name" value="Family A G protein-coupled receptor-like"/>
    <property type="match status" value="1"/>
</dbReference>
<feature type="transmembrane region" description="Helical" evidence="5">
    <location>
        <begin position="59"/>
        <end position="80"/>
    </location>
</feature>
<comment type="subcellular location">
    <subcellularLocation>
        <location evidence="1">Membrane</location>
    </subcellularLocation>
</comment>
<evidence type="ECO:0000256" key="4">
    <source>
        <dbReference type="ARBA" id="ARBA00023136"/>
    </source>
</evidence>
<keyword evidence="8" id="KW-1185">Reference proteome</keyword>
<dbReference type="Gene3D" id="1.20.1070.10">
    <property type="entry name" value="Rhodopsin 7-helix transmembrane proteins"/>
    <property type="match status" value="1"/>
</dbReference>
<evidence type="ECO:0000256" key="1">
    <source>
        <dbReference type="ARBA" id="ARBA00004370"/>
    </source>
</evidence>
<dbReference type="PROSITE" id="PS50262">
    <property type="entry name" value="G_PROTEIN_RECEP_F1_2"/>
    <property type="match status" value="1"/>
</dbReference>
<evidence type="ECO:0000259" key="6">
    <source>
        <dbReference type="PROSITE" id="PS50262"/>
    </source>
</evidence>
<accession>A0A7J7KJ24</accession>
<feature type="transmembrane region" description="Helical" evidence="5">
    <location>
        <begin position="184"/>
        <end position="204"/>
    </location>
</feature>
<dbReference type="AlphaFoldDB" id="A0A7J7KJ24"/>
<sequence>MGNSSFDLMEVELLANDTERCYSPFTQISDTVNCLSIVINILHILMLNQMKELKTTKYFFILVIISSSDILAGIIGILFYSCKIRILLLQLTTKATYWIFTVIVRLLGFTAVLQYVVLLMSSLERYIAVCQPYKYSTHPLINHLKVVFGLTAGFLAVCIGLSSIQIQQLRENRLNVVFVERGKFIWINYVVTFISSIIINVLLVKVWKELKGLTPNDSADRRLIRSASKYVIWTYVMHQSTNIPNLVHFVSKLCGISLTISNVLEAVTSIARSSYGIADVFLFIHFNPGYIVKVKKYFKVRTCTNSVASDNRS</sequence>
<evidence type="ECO:0000256" key="5">
    <source>
        <dbReference type="SAM" id="Phobius"/>
    </source>
</evidence>
<gene>
    <name evidence="7" type="ORF">EB796_003488</name>
</gene>